<dbReference type="SUPFAM" id="SSF88723">
    <property type="entry name" value="PIN domain-like"/>
    <property type="match status" value="1"/>
</dbReference>
<dbReference type="Pfam" id="PF24109">
    <property type="entry name" value="DUF7384"/>
    <property type="match status" value="1"/>
</dbReference>
<dbReference type="KEGG" id="haad:MW046_04590"/>
<dbReference type="AlphaFoldDB" id="A0A8U0A5I0"/>
<evidence type="ECO:0000313" key="2">
    <source>
        <dbReference type="Proteomes" id="UP000831768"/>
    </source>
</evidence>
<dbReference type="GeneID" id="71927299"/>
<proteinExistence type="predicted"/>
<evidence type="ECO:0008006" key="3">
    <source>
        <dbReference type="Google" id="ProtNLM"/>
    </source>
</evidence>
<dbReference type="InterPro" id="IPR055808">
    <property type="entry name" value="DUF7384"/>
</dbReference>
<name>A0A8U0A5I0_9EURY</name>
<gene>
    <name evidence="1" type="ORF">MW046_04590</name>
</gene>
<dbReference type="Proteomes" id="UP000831768">
    <property type="component" value="Chromosome"/>
</dbReference>
<dbReference type="InterPro" id="IPR029060">
    <property type="entry name" value="PIN-like_dom_sf"/>
</dbReference>
<reference evidence="1" key="1">
    <citation type="submission" date="2022-04" db="EMBL/GenBank/DDBJ databases">
        <title>Halocatena sp. nov., isolated from a salt lake.</title>
        <authorList>
            <person name="Cui H.-L."/>
        </authorList>
    </citation>
    <scope>NUCLEOTIDE SEQUENCE</scope>
    <source>
        <strain evidence="1">AD-1</strain>
    </source>
</reference>
<sequence length="153" mass="16864">MTEITRIVVDSDVLAADLLVGGSAREALDIIRSHSWIELIASDPLLADARAVIAELASEELAVAWYETIEPERSAVDHPSGDHPALASAYHGNAAHILSFDDRLRSAETGIEIRKRVETSVKHPDAFVALFDPERFYEVAFDEPYPGPDRSRN</sequence>
<accession>A0A8U0A5I0</accession>
<evidence type="ECO:0000313" key="1">
    <source>
        <dbReference type="EMBL" id="UPM43728.1"/>
    </source>
</evidence>
<organism evidence="1 2">
    <name type="scientific">Halocatena salina</name>
    <dbReference type="NCBI Taxonomy" id="2934340"/>
    <lineage>
        <taxon>Archaea</taxon>
        <taxon>Methanobacteriati</taxon>
        <taxon>Methanobacteriota</taxon>
        <taxon>Stenosarchaea group</taxon>
        <taxon>Halobacteria</taxon>
        <taxon>Halobacteriales</taxon>
        <taxon>Natronomonadaceae</taxon>
        <taxon>Halocatena</taxon>
    </lineage>
</organism>
<keyword evidence="2" id="KW-1185">Reference proteome</keyword>
<dbReference type="EMBL" id="CP096019">
    <property type="protein sequence ID" value="UPM43728.1"/>
    <property type="molecule type" value="Genomic_DNA"/>
</dbReference>
<dbReference type="RefSeq" id="WP_247994389.1">
    <property type="nucleotide sequence ID" value="NZ_CP096019.1"/>
</dbReference>
<protein>
    <recommendedName>
        <fullName evidence="3">PIN domain-containing protein</fullName>
    </recommendedName>
</protein>